<dbReference type="SUPFAM" id="SSF49899">
    <property type="entry name" value="Concanavalin A-like lectins/glucanases"/>
    <property type="match status" value="1"/>
</dbReference>
<name>A0AA39PAI0_9AGAR</name>
<dbReference type="InterPro" id="IPR000757">
    <property type="entry name" value="Beta-glucanase-like"/>
</dbReference>
<dbReference type="PROSITE" id="PS51762">
    <property type="entry name" value="GH16_2"/>
    <property type="match status" value="1"/>
</dbReference>
<dbReference type="GO" id="GO:0009251">
    <property type="term" value="P:glucan catabolic process"/>
    <property type="evidence" value="ECO:0007669"/>
    <property type="project" value="TreeGrafter"/>
</dbReference>
<dbReference type="Gene3D" id="2.60.120.200">
    <property type="match status" value="1"/>
</dbReference>
<keyword evidence="3" id="KW-1185">Reference proteome</keyword>
<dbReference type="Pfam" id="PF26113">
    <property type="entry name" value="GH16_XgeA"/>
    <property type="match status" value="1"/>
</dbReference>
<dbReference type="AlphaFoldDB" id="A0AA39PAI0"/>
<feature type="domain" description="GH16" evidence="1">
    <location>
        <begin position="39"/>
        <end position="309"/>
    </location>
</feature>
<dbReference type="GO" id="GO:0004553">
    <property type="term" value="F:hydrolase activity, hydrolyzing O-glycosyl compounds"/>
    <property type="evidence" value="ECO:0007669"/>
    <property type="project" value="InterPro"/>
</dbReference>
<dbReference type="PANTHER" id="PTHR10963">
    <property type="entry name" value="GLYCOSYL HYDROLASE-RELATED"/>
    <property type="match status" value="1"/>
</dbReference>
<evidence type="ECO:0000259" key="1">
    <source>
        <dbReference type="PROSITE" id="PS51762"/>
    </source>
</evidence>
<proteinExistence type="predicted"/>
<comment type="caution">
    <text evidence="2">The sequence shown here is derived from an EMBL/GenBank/DDBJ whole genome shotgun (WGS) entry which is preliminary data.</text>
</comment>
<dbReference type="EMBL" id="JAUEPR010000009">
    <property type="protein sequence ID" value="KAK0480622.1"/>
    <property type="molecule type" value="Genomic_DNA"/>
</dbReference>
<organism evidence="2 3">
    <name type="scientific">Armillaria novae-zelandiae</name>
    <dbReference type="NCBI Taxonomy" id="153914"/>
    <lineage>
        <taxon>Eukaryota</taxon>
        <taxon>Fungi</taxon>
        <taxon>Dikarya</taxon>
        <taxon>Basidiomycota</taxon>
        <taxon>Agaricomycotina</taxon>
        <taxon>Agaricomycetes</taxon>
        <taxon>Agaricomycetidae</taxon>
        <taxon>Agaricales</taxon>
        <taxon>Marasmiineae</taxon>
        <taxon>Physalacriaceae</taxon>
        <taxon>Armillaria</taxon>
    </lineage>
</organism>
<protein>
    <submittedName>
        <fullName evidence="2">Endo-beta-glucanase</fullName>
    </submittedName>
</protein>
<dbReference type="InterPro" id="IPR013320">
    <property type="entry name" value="ConA-like_dom_sf"/>
</dbReference>
<dbReference type="Proteomes" id="UP001175227">
    <property type="component" value="Unassembled WGS sequence"/>
</dbReference>
<dbReference type="PANTHER" id="PTHR10963:SF24">
    <property type="entry name" value="GLYCOSIDASE C21B10.07-RELATED"/>
    <property type="match status" value="1"/>
</dbReference>
<dbReference type="InterPro" id="IPR050546">
    <property type="entry name" value="Glycosyl_Hydrlase_16"/>
</dbReference>
<sequence>MYKRRGGWLQALVETSPPYSLMSRLTSSLIFILFASFISPAASVSYSQTDSFVGSQFNNGFSYEAIADPTNGRVNYVDAATAASQNLTYASDDTFILRADFTTVLSATGAGRNSVRLQSNKQYGSNTVMVFNIRHMPQGCGTWPALWTFADPWPTLGEIDILEGVNNQAYNQATLHTSAGCTMPASRDETGVVLTDDCNTAVNGNSGCGVQIQDPLSYGAPFNDNGGGWYAVERTGTFIKIWFWARNNNSIPADIQAGNTNINTDAWGTPFAYFPNTSCSISDKFGAHNIIINLTFCGDWAGSVYSTSNCPSSCVDYVNNNPAAFVDAYFDFASAKVYG</sequence>
<dbReference type="CDD" id="cd02181">
    <property type="entry name" value="GH16_fungal_Lam16A_glucanase"/>
    <property type="match status" value="1"/>
</dbReference>
<accession>A0AA39PAI0</accession>
<reference evidence="2" key="1">
    <citation type="submission" date="2023-06" db="EMBL/GenBank/DDBJ databases">
        <authorList>
            <consortium name="Lawrence Berkeley National Laboratory"/>
            <person name="Ahrendt S."/>
            <person name="Sahu N."/>
            <person name="Indic B."/>
            <person name="Wong-Bajracharya J."/>
            <person name="Merenyi Z."/>
            <person name="Ke H.-M."/>
            <person name="Monk M."/>
            <person name="Kocsube S."/>
            <person name="Drula E."/>
            <person name="Lipzen A."/>
            <person name="Balint B."/>
            <person name="Henrissat B."/>
            <person name="Andreopoulos B."/>
            <person name="Martin F.M."/>
            <person name="Harder C.B."/>
            <person name="Rigling D."/>
            <person name="Ford K.L."/>
            <person name="Foster G.D."/>
            <person name="Pangilinan J."/>
            <person name="Papanicolaou A."/>
            <person name="Barry K."/>
            <person name="LaButti K."/>
            <person name="Viragh M."/>
            <person name="Koriabine M."/>
            <person name="Yan M."/>
            <person name="Riley R."/>
            <person name="Champramary S."/>
            <person name="Plett K.L."/>
            <person name="Tsai I.J."/>
            <person name="Slot J."/>
            <person name="Sipos G."/>
            <person name="Plett J."/>
            <person name="Nagy L.G."/>
            <person name="Grigoriev I.V."/>
        </authorList>
    </citation>
    <scope>NUCLEOTIDE SEQUENCE</scope>
    <source>
        <strain evidence="2">ICMP 16352</strain>
    </source>
</reference>
<evidence type="ECO:0000313" key="2">
    <source>
        <dbReference type="EMBL" id="KAK0480622.1"/>
    </source>
</evidence>
<evidence type="ECO:0000313" key="3">
    <source>
        <dbReference type="Proteomes" id="UP001175227"/>
    </source>
</evidence>
<gene>
    <name evidence="2" type="ORF">IW261DRAFT_1130059</name>
</gene>